<keyword evidence="1" id="KW-1133">Transmembrane helix</keyword>
<feature type="transmembrane region" description="Helical" evidence="1">
    <location>
        <begin position="111"/>
        <end position="132"/>
    </location>
</feature>
<evidence type="ECO:0000256" key="1">
    <source>
        <dbReference type="SAM" id="Phobius"/>
    </source>
</evidence>
<accession>A0A0R2KJH8</accession>
<name>A0A0R2KJH8_9LACO</name>
<organism evidence="2 3">
    <name type="scientific">Ligilactobacillus ceti DSM 22408</name>
    <dbReference type="NCBI Taxonomy" id="1122146"/>
    <lineage>
        <taxon>Bacteria</taxon>
        <taxon>Bacillati</taxon>
        <taxon>Bacillota</taxon>
        <taxon>Bacilli</taxon>
        <taxon>Lactobacillales</taxon>
        <taxon>Lactobacillaceae</taxon>
        <taxon>Ligilactobacillus</taxon>
    </lineage>
</organism>
<dbReference type="PATRIC" id="fig|1122146.4.peg.74"/>
<keyword evidence="1" id="KW-0812">Transmembrane</keyword>
<sequence>MLILEYLRRDKQKSLILISYSLLIFFLLGNYKGYLAGELDFWILFEFWVLVVYAAVITLLVIIDKHWGVNGYFVKNKVAEIEIIPPNKEQKIPKYPKPTPPEVVSSVTRGLIIVFNTIFIECLIILVVHVVMEIIDLDLLKNL</sequence>
<reference evidence="2 3" key="1">
    <citation type="journal article" date="2015" name="Genome Announc.">
        <title>Expanding the biotechnology potential of lactobacilli through comparative genomics of 213 strains and associated genera.</title>
        <authorList>
            <person name="Sun Z."/>
            <person name="Harris H.M."/>
            <person name="McCann A."/>
            <person name="Guo C."/>
            <person name="Argimon S."/>
            <person name="Zhang W."/>
            <person name="Yang X."/>
            <person name="Jeffery I.B."/>
            <person name="Cooney J.C."/>
            <person name="Kagawa T.F."/>
            <person name="Liu W."/>
            <person name="Song Y."/>
            <person name="Salvetti E."/>
            <person name="Wrobel A."/>
            <person name="Rasinkangas P."/>
            <person name="Parkhill J."/>
            <person name="Rea M.C."/>
            <person name="O'Sullivan O."/>
            <person name="Ritari J."/>
            <person name="Douillard F.P."/>
            <person name="Paul Ross R."/>
            <person name="Yang R."/>
            <person name="Briner A.E."/>
            <person name="Felis G.E."/>
            <person name="de Vos W.M."/>
            <person name="Barrangou R."/>
            <person name="Klaenhammer T.R."/>
            <person name="Caufield P.W."/>
            <person name="Cui Y."/>
            <person name="Zhang H."/>
            <person name="O'Toole P.W."/>
        </authorList>
    </citation>
    <scope>NUCLEOTIDE SEQUENCE [LARGE SCALE GENOMIC DNA]</scope>
    <source>
        <strain evidence="2 3">DSM 22408</strain>
    </source>
</reference>
<proteinExistence type="predicted"/>
<feature type="transmembrane region" description="Helical" evidence="1">
    <location>
        <begin position="41"/>
        <end position="63"/>
    </location>
</feature>
<dbReference type="STRING" id="1122146.IV53_GL000072"/>
<keyword evidence="3" id="KW-1185">Reference proteome</keyword>
<keyword evidence="1" id="KW-0472">Membrane</keyword>
<dbReference type="RefSeq" id="WP_027106440.1">
    <property type="nucleotide sequence ID" value="NZ_AUHP01000012.1"/>
</dbReference>
<protein>
    <submittedName>
        <fullName evidence="2">Uncharacterized protein</fullName>
    </submittedName>
</protein>
<gene>
    <name evidence="2" type="ORF">IV53_GL000072</name>
</gene>
<dbReference type="AlphaFoldDB" id="A0A0R2KJH8"/>
<dbReference type="EMBL" id="JQBZ01000016">
    <property type="protein sequence ID" value="KRN89355.1"/>
    <property type="molecule type" value="Genomic_DNA"/>
</dbReference>
<evidence type="ECO:0000313" key="3">
    <source>
        <dbReference type="Proteomes" id="UP000051500"/>
    </source>
</evidence>
<dbReference type="Proteomes" id="UP000051500">
    <property type="component" value="Unassembled WGS sequence"/>
</dbReference>
<feature type="transmembrane region" description="Helical" evidence="1">
    <location>
        <begin position="12"/>
        <end position="29"/>
    </location>
</feature>
<comment type="caution">
    <text evidence="2">The sequence shown here is derived from an EMBL/GenBank/DDBJ whole genome shotgun (WGS) entry which is preliminary data.</text>
</comment>
<evidence type="ECO:0000313" key="2">
    <source>
        <dbReference type="EMBL" id="KRN89355.1"/>
    </source>
</evidence>